<dbReference type="InterPro" id="IPR056703">
    <property type="entry name" value="DUF7801"/>
</dbReference>
<dbReference type="AlphaFoldDB" id="A0A367KNU6"/>
<dbReference type="Pfam" id="PF25078">
    <property type="entry name" value="DUF7801"/>
    <property type="match status" value="1"/>
</dbReference>
<evidence type="ECO:0000259" key="2">
    <source>
        <dbReference type="Pfam" id="PF25078"/>
    </source>
</evidence>
<evidence type="ECO:0000313" key="3">
    <source>
        <dbReference type="EMBL" id="RCI03884.1"/>
    </source>
</evidence>
<dbReference type="OrthoDB" id="5569911at2759"/>
<keyword evidence="1" id="KW-0175">Coiled coil</keyword>
<sequence>MVDIELLTTKLLSQTTFFSQRQKALQMETLVFKTESIELQIWHKKRERDQAYQNKPAQTHPGSLQSQYQGQLEQQAKKYETELNQQAILIQRQTRMCDQLQTDCHRLESQKANLDKLIQDKSKILDEKDNKITRLNYEIRAQKQIAQGADRYDPRFYEQEKRRLNQNFQERESRWTAHTHQMEDKFDELLEGFDRMTNAAMEFDTDRMRYDRKIDELNKHVSHLEIELIEEKIKRIGFSHGEPPTTQLLRKEFRQLVADIKKAHQIRMEQEAEEIRRLQIQLEEMHNTNHTNAAYKYQQSMATQTD</sequence>
<dbReference type="EMBL" id="PJQM01000860">
    <property type="protein sequence ID" value="RCI03884.1"/>
    <property type="molecule type" value="Genomic_DNA"/>
</dbReference>
<reference evidence="3 4" key="1">
    <citation type="journal article" date="2018" name="G3 (Bethesda)">
        <title>Phylogenetic and Phylogenomic Definition of Rhizopus Species.</title>
        <authorList>
            <person name="Gryganskyi A.P."/>
            <person name="Golan J."/>
            <person name="Dolatabadi S."/>
            <person name="Mondo S."/>
            <person name="Robb S."/>
            <person name="Idnurm A."/>
            <person name="Muszewska A."/>
            <person name="Steczkiewicz K."/>
            <person name="Masonjones S."/>
            <person name="Liao H.L."/>
            <person name="Gajdeczka M.T."/>
            <person name="Anike F."/>
            <person name="Vuek A."/>
            <person name="Anishchenko I.M."/>
            <person name="Voigt K."/>
            <person name="de Hoog G.S."/>
            <person name="Smith M.E."/>
            <person name="Heitman J."/>
            <person name="Vilgalys R."/>
            <person name="Stajich J.E."/>
        </authorList>
    </citation>
    <scope>NUCLEOTIDE SEQUENCE [LARGE SCALE GENOMIC DNA]</scope>
    <source>
        <strain evidence="3 4">LSU 92-RS-03</strain>
    </source>
</reference>
<feature type="domain" description="DUF7801" evidence="2">
    <location>
        <begin position="166"/>
        <end position="237"/>
    </location>
</feature>
<evidence type="ECO:0000313" key="4">
    <source>
        <dbReference type="Proteomes" id="UP000253551"/>
    </source>
</evidence>
<protein>
    <recommendedName>
        <fullName evidence="2">DUF7801 domain-containing protein</fullName>
    </recommendedName>
</protein>
<evidence type="ECO:0000256" key="1">
    <source>
        <dbReference type="SAM" id="Coils"/>
    </source>
</evidence>
<proteinExistence type="predicted"/>
<keyword evidence="4" id="KW-1185">Reference proteome</keyword>
<dbReference type="Proteomes" id="UP000253551">
    <property type="component" value="Unassembled WGS sequence"/>
</dbReference>
<gene>
    <name evidence="3" type="ORF">CU098_010401</name>
</gene>
<feature type="coiled-coil region" evidence="1">
    <location>
        <begin position="90"/>
        <end position="127"/>
    </location>
</feature>
<accession>A0A367KNU6</accession>
<name>A0A367KNU6_RHIST</name>
<feature type="coiled-coil region" evidence="1">
    <location>
        <begin position="261"/>
        <end position="288"/>
    </location>
</feature>
<organism evidence="3 4">
    <name type="scientific">Rhizopus stolonifer</name>
    <name type="common">Rhizopus nigricans</name>
    <dbReference type="NCBI Taxonomy" id="4846"/>
    <lineage>
        <taxon>Eukaryota</taxon>
        <taxon>Fungi</taxon>
        <taxon>Fungi incertae sedis</taxon>
        <taxon>Mucoromycota</taxon>
        <taxon>Mucoromycotina</taxon>
        <taxon>Mucoromycetes</taxon>
        <taxon>Mucorales</taxon>
        <taxon>Mucorineae</taxon>
        <taxon>Rhizopodaceae</taxon>
        <taxon>Rhizopus</taxon>
    </lineage>
</organism>
<comment type="caution">
    <text evidence="3">The sequence shown here is derived from an EMBL/GenBank/DDBJ whole genome shotgun (WGS) entry which is preliminary data.</text>
</comment>
<feature type="coiled-coil region" evidence="1">
    <location>
        <begin position="207"/>
        <end position="234"/>
    </location>
</feature>